<dbReference type="Proteomes" id="UP000299102">
    <property type="component" value="Unassembled WGS sequence"/>
</dbReference>
<dbReference type="Pfam" id="PF17852">
    <property type="entry name" value="Dynein_AAA_lid"/>
    <property type="match status" value="1"/>
</dbReference>
<dbReference type="OrthoDB" id="64868at2759"/>
<dbReference type="PANTHER" id="PTHR22878">
    <property type="entry name" value="DYNEIN HEAVY CHAIN 6, AXONEMAL-LIKE-RELATED"/>
    <property type="match status" value="1"/>
</dbReference>
<dbReference type="GO" id="GO:0030286">
    <property type="term" value="C:dynein complex"/>
    <property type="evidence" value="ECO:0007669"/>
    <property type="project" value="InterPro"/>
</dbReference>
<comment type="caution">
    <text evidence="2">The sequence shown here is derived from an EMBL/GenBank/DDBJ whole genome shotgun (WGS) entry which is preliminary data.</text>
</comment>
<name>A0A4C1WZ94_EUMVA</name>
<dbReference type="STRING" id="151549.A0A4C1WZ94"/>
<dbReference type="Gene3D" id="1.10.472.130">
    <property type="match status" value="1"/>
</dbReference>
<feature type="domain" description="Dynein heavy chain AAA 5 extension" evidence="1">
    <location>
        <begin position="15"/>
        <end position="154"/>
    </location>
</feature>
<dbReference type="GO" id="GO:0007018">
    <property type="term" value="P:microtubule-based movement"/>
    <property type="evidence" value="ECO:0007669"/>
    <property type="project" value="InterPro"/>
</dbReference>
<protein>
    <submittedName>
        <fullName evidence="2">Dynein heavy chain 10, axonemal</fullName>
    </submittedName>
</protein>
<dbReference type="InterPro" id="IPR027417">
    <property type="entry name" value="P-loop_NTPase"/>
</dbReference>
<keyword evidence="3" id="KW-1185">Reference proteome</keyword>
<dbReference type="EMBL" id="BGZK01000668">
    <property type="protein sequence ID" value="GBP55417.1"/>
    <property type="molecule type" value="Genomic_DNA"/>
</dbReference>
<organism evidence="2 3">
    <name type="scientific">Eumeta variegata</name>
    <name type="common">Bagworm moth</name>
    <name type="synonym">Eumeta japonica</name>
    <dbReference type="NCBI Taxonomy" id="151549"/>
    <lineage>
        <taxon>Eukaryota</taxon>
        <taxon>Metazoa</taxon>
        <taxon>Ecdysozoa</taxon>
        <taxon>Arthropoda</taxon>
        <taxon>Hexapoda</taxon>
        <taxon>Insecta</taxon>
        <taxon>Pterygota</taxon>
        <taxon>Neoptera</taxon>
        <taxon>Endopterygota</taxon>
        <taxon>Lepidoptera</taxon>
        <taxon>Glossata</taxon>
        <taxon>Ditrysia</taxon>
        <taxon>Tineoidea</taxon>
        <taxon>Psychidae</taxon>
        <taxon>Oiketicinae</taxon>
        <taxon>Eumeta</taxon>
    </lineage>
</organism>
<dbReference type="Gene3D" id="3.40.50.300">
    <property type="entry name" value="P-loop containing nucleotide triphosphate hydrolases"/>
    <property type="match status" value="1"/>
</dbReference>
<reference evidence="2 3" key="1">
    <citation type="journal article" date="2019" name="Commun. Biol.">
        <title>The bagworm genome reveals a unique fibroin gene that provides high tensile strength.</title>
        <authorList>
            <person name="Kono N."/>
            <person name="Nakamura H."/>
            <person name="Ohtoshi R."/>
            <person name="Tomita M."/>
            <person name="Numata K."/>
            <person name="Arakawa K."/>
        </authorList>
    </citation>
    <scope>NUCLEOTIDE SEQUENCE [LARGE SCALE GENOMIC DNA]</scope>
</reference>
<dbReference type="InterPro" id="IPR041466">
    <property type="entry name" value="Dynein_AAA5_ext"/>
</dbReference>
<evidence type="ECO:0000313" key="2">
    <source>
        <dbReference type="EMBL" id="GBP55417.1"/>
    </source>
</evidence>
<dbReference type="Pfam" id="PF12775">
    <property type="entry name" value="AAA_7"/>
    <property type="match status" value="1"/>
</dbReference>
<dbReference type="InterPro" id="IPR026983">
    <property type="entry name" value="DHC"/>
</dbReference>
<evidence type="ECO:0000259" key="1">
    <source>
        <dbReference type="Pfam" id="PF17852"/>
    </source>
</evidence>
<evidence type="ECO:0000313" key="3">
    <source>
        <dbReference type="Proteomes" id="UP000299102"/>
    </source>
</evidence>
<gene>
    <name evidence="2" type="primary">DNAH10</name>
    <name evidence="2" type="ORF">EVAR_34217_1</name>
</gene>
<dbReference type="AlphaFoldDB" id="A0A4C1WZ94"/>
<accession>A0A4C1WZ94</accession>
<dbReference type="GO" id="GO:0045505">
    <property type="term" value="F:dynein intermediate chain binding"/>
    <property type="evidence" value="ECO:0007669"/>
    <property type="project" value="InterPro"/>
</dbReference>
<sequence length="223" mass="25477">MAAHTRNNEEERDQLNELFEHYVPGAINYIVYGLFGLQQQAPLRTAVPQTPLNLVVQLCHMIDGLMPNPENTQEEVDETIVECVFIVSMYNSLGASIVDDGRLDFDTYVKKACPMILVEDSLEKKATTKNFPTGCATLYDYCLKLDTQTWEAWEWLVPEYEHDREMKFPSILVPTVDTLRLTWLIKIMESVERPVLLVGDTGTSKTAIIANFLRGLPSERYVR</sequence>
<dbReference type="GO" id="GO:0051959">
    <property type="term" value="F:dynein light intermediate chain binding"/>
    <property type="evidence" value="ECO:0007669"/>
    <property type="project" value="InterPro"/>
</dbReference>
<dbReference type="PANTHER" id="PTHR22878:SF63">
    <property type="entry name" value="DYNEIN AXONEMAL HEAVY CHAIN 10"/>
    <property type="match status" value="1"/>
</dbReference>
<proteinExistence type="predicted"/>